<protein>
    <recommendedName>
        <fullName evidence="3">YD repeat-containing protein</fullName>
    </recommendedName>
</protein>
<geneLocation type="plasmid" evidence="1 2">
    <name>pPP2</name>
</geneLocation>
<gene>
    <name evidence="1" type="ORF">PEPS_36490</name>
</gene>
<sequence length="263" mass="31786">MNQTLNFILLLLIPVLSFGQEKDFYDLDNSYHEIFRNNKVKSLKVLTKEFDKKGDIKENYVELIQNFAKNGDIVWEKEFYNNSTAAWEVNYKYNDNHQTIRTEWTWLDENDQDLTEYEYDSDNRLIKSRDFYKSSNSADFLLEESQFYHYKKNRISKVTNIDNEIEFFYKKKGKIVFGFNADNKLKYKYENGEFVYQNMDSIIFQYERNKIGQILKNTKTDKKGTVLSQSIYEYSNGLLMKVISKDREGDLIRQEEYQYEYYE</sequence>
<organism evidence="1 2">
    <name type="scientific">Persicobacter psychrovividus</name>
    <dbReference type="NCBI Taxonomy" id="387638"/>
    <lineage>
        <taxon>Bacteria</taxon>
        <taxon>Pseudomonadati</taxon>
        <taxon>Bacteroidota</taxon>
        <taxon>Cytophagia</taxon>
        <taxon>Cytophagales</taxon>
        <taxon>Persicobacteraceae</taxon>
        <taxon>Persicobacter</taxon>
    </lineage>
</organism>
<dbReference type="EMBL" id="AP025294">
    <property type="protein sequence ID" value="BDD01369.1"/>
    <property type="molecule type" value="Genomic_DNA"/>
</dbReference>
<dbReference type="Proteomes" id="UP001354989">
    <property type="component" value="Plasmid pPP2"/>
</dbReference>
<evidence type="ECO:0008006" key="3">
    <source>
        <dbReference type="Google" id="ProtNLM"/>
    </source>
</evidence>
<reference evidence="1 2" key="1">
    <citation type="submission" date="2021-12" db="EMBL/GenBank/DDBJ databases">
        <title>Genome sequencing of bacteria with rrn-lacking chromosome and rrn-plasmid.</title>
        <authorList>
            <person name="Anda M."/>
            <person name="Iwasaki W."/>
        </authorList>
    </citation>
    <scope>NUCLEOTIDE SEQUENCE [LARGE SCALE GENOMIC DNA]</scope>
    <source>
        <strain evidence="1 2">NBRC 101262</strain>
        <plasmid evidence="1 2">pPP2</plasmid>
    </source>
</reference>
<proteinExistence type="predicted"/>
<accession>A0ABM7VK55</accession>
<evidence type="ECO:0000313" key="2">
    <source>
        <dbReference type="Proteomes" id="UP001354989"/>
    </source>
</evidence>
<keyword evidence="1" id="KW-0614">Plasmid</keyword>
<keyword evidence="2" id="KW-1185">Reference proteome</keyword>
<name>A0ABM7VK55_9BACT</name>
<evidence type="ECO:0000313" key="1">
    <source>
        <dbReference type="EMBL" id="BDD01369.1"/>
    </source>
</evidence>
<dbReference type="RefSeq" id="WP_338398678.1">
    <property type="nucleotide sequence ID" value="NZ_AP025294.1"/>
</dbReference>